<comment type="catalytic activity">
    <reaction evidence="6 7">
        <text>UDP-alpha-D-glucose + 2 NAD(+) + H2O = UDP-alpha-D-glucuronate + 2 NADH + 3 H(+)</text>
        <dbReference type="Rhea" id="RHEA:23596"/>
        <dbReference type="ChEBI" id="CHEBI:15377"/>
        <dbReference type="ChEBI" id="CHEBI:15378"/>
        <dbReference type="ChEBI" id="CHEBI:57540"/>
        <dbReference type="ChEBI" id="CHEBI:57945"/>
        <dbReference type="ChEBI" id="CHEBI:58052"/>
        <dbReference type="ChEBI" id="CHEBI:58885"/>
        <dbReference type="EC" id="1.1.1.22"/>
    </reaction>
</comment>
<dbReference type="SUPFAM" id="SSF51735">
    <property type="entry name" value="NAD(P)-binding Rossmann-fold domains"/>
    <property type="match status" value="1"/>
</dbReference>
<dbReference type="GO" id="GO:0006065">
    <property type="term" value="P:UDP-glucuronate biosynthetic process"/>
    <property type="evidence" value="ECO:0007669"/>
    <property type="project" value="UniProtKB-UniPathway"/>
</dbReference>
<keyword evidence="4 7" id="KW-0560">Oxidoreductase</keyword>
<dbReference type="Pfam" id="PF03721">
    <property type="entry name" value="UDPG_MGDP_dh_N"/>
    <property type="match status" value="1"/>
</dbReference>
<dbReference type="PIRSF" id="PIRSF500134">
    <property type="entry name" value="UDPglc_DH_bac"/>
    <property type="match status" value="1"/>
</dbReference>
<accession>Q0W2A2</accession>
<dbReference type="NCBIfam" id="TIGR03026">
    <property type="entry name" value="NDP-sugDHase"/>
    <property type="match status" value="1"/>
</dbReference>
<feature type="binding site" evidence="9">
    <location>
        <begin position="254"/>
        <end position="258"/>
    </location>
    <ligand>
        <name>substrate</name>
    </ligand>
</feature>
<dbReference type="InterPro" id="IPR028357">
    <property type="entry name" value="UDPglc_DH_bac"/>
</dbReference>
<dbReference type="InterPro" id="IPR014027">
    <property type="entry name" value="UDP-Glc/GDP-Man_DH_C"/>
</dbReference>
<dbReference type="Pfam" id="PF03720">
    <property type="entry name" value="UDPG_MGDP_dh_C"/>
    <property type="match status" value="1"/>
</dbReference>
<evidence type="ECO:0000256" key="5">
    <source>
        <dbReference type="ARBA" id="ARBA00023027"/>
    </source>
</evidence>
<feature type="binding site" evidence="9">
    <location>
        <position position="262"/>
    </location>
    <ligand>
        <name>substrate</name>
    </ligand>
</feature>
<organism evidence="12 13">
    <name type="scientific">Methanocella arvoryzae (strain DSM 22066 / NBRC 105507 / MRE50)</name>
    <dbReference type="NCBI Taxonomy" id="351160"/>
    <lineage>
        <taxon>Archaea</taxon>
        <taxon>Methanobacteriati</taxon>
        <taxon>Methanobacteriota</taxon>
        <taxon>Stenosarchaea group</taxon>
        <taxon>Methanomicrobia</taxon>
        <taxon>Methanocellales</taxon>
        <taxon>Methanocellaceae</taxon>
        <taxon>Methanocella</taxon>
    </lineage>
</organism>
<evidence type="ECO:0000256" key="7">
    <source>
        <dbReference type="PIRNR" id="PIRNR000124"/>
    </source>
</evidence>
<keyword evidence="5 7" id="KW-0520">NAD</keyword>
<feature type="domain" description="UDP-glucose/GDP-mannose dehydrogenase C-terminal" evidence="11">
    <location>
        <begin position="318"/>
        <end position="417"/>
    </location>
</feature>
<evidence type="ECO:0000256" key="10">
    <source>
        <dbReference type="PIRSR" id="PIRSR500134-3"/>
    </source>
</evidence>
<dbReference type="AlphaFoldDB" id="Q0W2A2"/>
<dbReference type="InterPro" id="IPR014026">
    <property type="entry name" value="UDP-Glc/GDP-Man_DH_dimer"/>
</dbReference>
<gene>
    <name evidence="12" type="primary">ugd</name>
    <name evidence="12" type="ORF">RCIX2404</name>
</gene>
<evidence type="ECO:0000256" key="8">
    <source>
        <dbReference type="PIRSR" id="PIRSR500134-1"/>
    </source>
</evidence>
<feature type="binding site" evidence="10">
    <location>
        <position position="30"/>
    </location>
    <ligand>
        <name>NAD(+)</name>
        <dbReference type="ChEBI" id="CHEBI:57540"/>
    </ligand>
</feature>
<dbReference type="UniPathway" id="UPA00038">
    <property type="reaction ID" value="UER00491"/>
</dbReference>
<feature type="binding site" evidence="10">
    <location>
        <position position="35"/>
    </location>
    <ligand>
        <name>NAD(+)</name>
        <dbReference type="ChEBI" id="CHEBI:57540"/>
    </ligand>
</feature>
<dbReference type="PANTHER" id="PTHR43750:SF3">
    <property type="entry name" value="UDP-GLUCOSE 6-DEHYDROGENASE TUAD"/>
    <property type="match status" value="1"/>
</dbReference>
<dbReference type="PANTHER" id="PTHR43750">
    <property type="entry name" value="UDP-GLUCOSE 6-DEHYDROGENASE TUAD"/>
    <property type="match status" value="1"/>
</dbReference>
<evidence type="ECO:0000313" key="12">
    <source>
        <dbReference type="EMBL" id="CAJ37491.1"/>
    </source>
</evidence>
<dbReference type="eggNOG" id="arCOG00253">
    <property type="taxonomic scope" value="Archaea"/>
</dbReference>
<name>Q0W2A2_METAR</name>
<proteinExistence type="inferred from homology"/>
<evidence type="ECO:0000256" key="9">
    <source>
        <dbReference type="PIRSR" id="PIRSR500134-2"/>
    </source>
</evidence>
<comment type="similarity">
    <text evidence="2 7">Belongs to the UDP-glucose/GDP-mannose dehydrogenase family.</text>
</comment>
<dbReference type="EMBL" id="AM114193">
    <property type="protein sequence ID" value="CAJ37491.1"/>
    <property type="molecule type" value="Genomic_DNA"/>
</dbReference>
<dbReference type="InterPro" id="IPR008927">
    <property type="entry name" value="6-PGluconate_DH-like_C_sf"/>
</dbReference>
<dbReference type="InterPro" id="IPR036220">
    <property type="entry name" value="UDP-Glc/GDP-Man_DH_C_sf"/>
</dbReference>
<dbReference type="Proteomes" id="UP000000663">
    <property type="component" value="Chromosome"/>
</dbReference>
<evidence type="ECO:0000313" key="13">
    <source>
        <dbReference type="Proteomes" id="UP000000663"/>
    </source>
</evidence>
<sequence length="429" mass="46668">MKISIIGTGYVGTVTGTCFAHRGNDVICVDVDPGRINKINQGIPPIYEEGLEELLKEHAGKNLEATADYDYAITNSDISFICVPTPTDASGKIDLRFIREASRSIGERLKNKSSYHVVVVKSTVVPETTEKVVTPILEQASGKKAGKDFGVGMNPEFLREGKAVYDFMNPDRIVVGADDPMAGEVIRNLYAGYTCPILTADTKTAEMIKYVSNAFLATKISFSNEVGNICKLLGIDTYKVMEGVGLDARISPHFLRSGLGFGGSCFPKDVKALVGKASEVDYEPILLKTVLEVNERQPLIALRLLKKHVPDLNGKKIAVLGLAFKNDTDDIRESRAIPLIGMLLAEGAVVTAYDPMASEHMKNVYPNISYFSNAGDALDGADACLIATEWGEFGKLNGEFGRMKSKIVIDGRRVVNPDIKGITYEGICW</sequence>
<evidence type="ECO:0000256" key="1">
    <source>
        <dbReference type="ARBA" id="ARBA00004701"/>
    </source>
</evidence>
<feature type="binding site" evidence="10">
    <location>
        <position position="160"/>
    </location>
    <ligand>
        <name>NAD(+)</name>
        <dbReference type="ChEBI" id="CHEBI:57540"/>
    </ligand>
</feature>
<evidence type="ECO:0000256" key="6">
    <source>
        <dbReference type="ARBA" id="ARBA00047473"/>
    </source>
</evidence>
<comment type="pathway">
    <text evidence="1">Nucleotide-sugar biosynthesis; UDP-alpha-D-glucuronate biosynthesis; UDP-alpha-D-glucuronate from UDP-alpha-D-glucose: step 1/1.</text>
</comment>
<evidence type="ECO:0000256" key="4">
    <source>
        <dbReference type="ARBA" id="ARBA00023002"/>
    </source>
</evidence>
<dbReference type="GO" id="GO:0000271">
    <property type="term" value="P:polysaccharide biosynthetic process"/>
    <property type="evidence" value="ECO:0007669"/>
    <property type="project" value="InterPro"/>
</dbReference>
<dbReference type="SMART" id="SM00984">
    <property type="entry name" value="UDPG_MGDP_dh_C"/>
    <property type="match status" value="1"/>
</dbReference>
<reference evidence="12 13" key="1">
    <citation type="journal article" date="2006" name="Science">
        <title>Genome of rice cluster I archaea -- the key methane producers in the rice rhizosphere.</title>
        <authorList>
            <person name="Erkel C."/>
            <person name="Kube M."/>
            <person name="Reinhardt R."/>
            <person name="Liesack W."/>
        </authorList>
    </citation>
    <scope>NUCLEOTIDE SEQUENCE [LARGE SCALE GENOMIC DNA]</scope>
    <source>
        <strain evidence="13">DSM 22066 / NBRC 105507 / MRE50</strain>
    </source>
</reference>
<dbReference type="GO" id="GO:0003979">
    <property type="term" value="F:UDP-glucose 6-dehydrogenase activity"/>
    <property type="evidence" value="ECO:0007669"/>
    <property type="project" value="UniProtKB-EC"/>
</dbReference>
<feature type="binding site" evidence="9">
    <location>
        <position position="325"/>
    </location>
    <ligand>
        <name>substrate</name>
    </ligand>
</feature>
<feature type="binding site" evidence="9">
    <location>
        <position position="209"/>
    </location>
    <ligand>
        <name>substrate</name>
    </ligand>
</feature>
<feature type="binding site" evidence="9">
    <location>
        <begin position="157"/>
        <end position="160"/>
    </location>
    <ligand>
        <name>substrate</name>
    </ligand>
</feature>
<evidence type="ECO:0000259" key="11">
    <source>
        <dbReference type="SMART" id="SM00984"/>
    </source>
</evidence>
<feature type="active site" description="Nucleophile" evidence="8">
    <location>
        <position position="265"/>
    </location>
</feature>
<dbReference type="Pfam" id="PF00984">
    <property type="entry name" value="UDPG_MGDP_dh"/>
    <property type="match status" value="1"/>
</dbReference>
<dbReference type="KEGG" id="rci:RCIX2404"/>
<dbReference type="SUPFAM" id="SSF48179">
    <property type="entry name" value="6-phosphogluconate dehydrogenase C-terminal domain-like"/>
    <property type="match status" value="1"/>
</dbReference>
<dbReference type="Gene3D" id="1.20.5.100">
    <property type="entry name" value="Cytochrome c1, transmembrane anchor, C-terminal"/>
    <property type="match status" value="1"/>
</dbReference>
<dbReference type="GeneID" id="5145572"/>
<dbReference type="OrthoDB" id="59839at2157"/>
<dbReference type="GO" id="GO:0051287">
    <property type="term" value="F:NAD binding"/>
    <property type="evidence" value="ECO:0007669"/>
    <property type="project" value="InterPro"/>
</dbReference>
<dbReference type="PATRIC" id="fig|351160.9.peg.789"/>
<dbReference type="InterPro" id="IPR001732">
    <property type="entry name" value="UDP-Glc/GDP-Man_DH_N"/>
</dbReference>
<dbReference type="InterPro" id="IPR036291">
    <property type="entry name" value="NAD(P)-bd_dom_sf"/>
</dbReference>
<dbReference type="Gene3D" id="3.40.50.720">
    <property type="entry name" value="NAD(P)-binding Rossmann-like Domain"/>
    <property type="match status" value="2"/>
</dbReference>
<dbReference type="RefSeq" id="WP_012035090.1">
    <property type="nucleotide sequence ID" value="NC_009464.1"/>
</dbReference>
<dbReference type="SUPFAM" id="SSF52413">
    <property type="entry name" value="UDP-glucose/GDP-mannose dehydrogenase C-terminal domain"/>
    <property type="match status" value="1"/>
</dbReference>
<dbReference type="InterPro" id="IPR017476">
    <property type="entry name" value="UDP-Glc/GDP-Man"/>
</dbReference>
<dbReference type="EC" id="1.1.1.22" evidence="3 7"/>
<evidence type="ECO:0000256" key="2">
    <source>
        <dbReference type="ARBA" id="ARBA00006601"/>
    </source>
</evidence>
<protein>
    <recommendedName>
        <fullName evidence="3 7">UDP-glucose 6-dehydrogenase</fullName>
        <ecNumber evidence="3 7">1.1.1.22</ecNumber>
    </recommendedName>
</protein>
<evidence type="ECO:0000256" key="3">
    <source>
        <dbReference type="ARBA" id="ARBA00012954"/>
    </source>
</evidence>
<feature type="binding site" evidence="10">
    <location>
        <position position="268"/>
    </location>
    <ligand>
        <name>NAD(+)</name>
        <dbReference type="ChEBI" id="CHEBI:57540"/>
    </ligand>
</feature>
<keyword evidence="13" id="KW-1185">Reference proteome</keyword>
<feature type="binding site" evidence="10">
    <location>
        <position position="332"/>
    </location>
    <ligand>
        <name>NAD(+)</name>
        <dbReference type="ChEBI" id="CHEBI:57540"/>
    </ligand>
</feature>
<dbReference type="PIRSF" id="PIRSF000124">
    <property type="entry name" value="UDPglc_GDPman_dh"/>
    <property type="match status" value="1"/>
</dbReference>
<dbReference type="STRING" id="351160.RCIX2404"/>
<feature type="binding site" evidence="10">
    <location>
        <position position="123"/>
    </location>
    <ligand>
        <name>NAD(+)</name>
        <dbReference type="ChEBI" id="CHEBI:57540"/>
    </ligand>
</feature>
<feature type="binding site" evidence="10">
    <location>
        <position position="85"/>
    </location>
    <ligand>
        <name>NAD(+)</name>
        <dbReference type="ChEBI" id="CHEBI:57540"/>
    </ligand>
</feature>